<dbReference type="AlphaFoldDB" id="A0A0E0CFF5"/>
<evidence type="ECO:0000256" key="1">
    <source>
        <dbReference type="SAM" id="MobiDB-lite"/>
    </source>
</evidence>
<feature type="region of interest" description="Disordered" evidence="1">
    <location>
        <begin position="43"/>
        <end position="63"/>
    </location>
</feature>
<dbReference type="Proteomes" id="UP000008021">
    <property type="component" value="Chromosome 2"/>
</dbReference>
<keyword evidence="3" id="KW-1185">Reference proteome</keyword>
<dbReference type="HOGENOM" id="CLU_2889619_0_0_1"/>
<name>A0A0E0CFF5_9ORYZ</name>
<dbReference type="EnsemblPlants" id="OMERI02G04160.1">
    <property type="protein sequence ID" value="OMERI02G04160.1"/>
    <property type="gene ID" value="OMERI02G04160"/>
</dbReference>
<sequence>MENEKNSSRARALPAAVASKVPTRIRFAEPWAVGCGPTIVDVDDGETSPCASLPNPLRRRHTR</sequence>
<protein>
    <submittedName>
        <fullName evidence="2">Uncharacterized protein</fullName>
    </submittedName>
</protein>
<proteinExistence type="predicted"/>
<organism evidence="2">
    <name type="scientific">Oryza meridionalis</name>
    <dbReference type="NCBI Taxonomy" id="40149"/>
    <lineage>
        <taxon>Eukaryota</taxon>
        <taxon>Viridiplantae</taxon>
        <taxon>Streptophyta</taxon>
        <taxon>Embryophyta</taxon>
        <taxon>Tracheophyta</taxon>
        <taxon>Spermatophyta</taxon>
        <taxon>Magnoliopsida</taxon>
        <taxon>Liliopsida</taxon>
        <taxon>Poales</taxon>
        <taxon>Poaceae</taxon>
        <taxon>BOP clade</taxon>
        <taxon>Oryzoideae</taxon>
        <taxon>Oryzeae</taxon>
        <taxon>Oryzinae</taxon>
        <taxon>Oryza</taxon>
    </lineage>
</organism>
<evidence type="ECO:0000313" key="3">
    <source>
        <dbReference type="Proteomes" id="UP000008021"/>
    </source>
</evidence>
<accession>A0A0E0CFF5</accession>
<reference evidence="2" key="2">
    <citation type="submission" date="2018-05" db="EMBL/GenBank/DDBJ databases">
        <title>OmerRS3 (Oryza meridionalis Reference Sequence Version 3).</title>
        <authorList>
            <person name="Zhang J."/>
            <person name="Kudrna D."/>
            <person name="Lee S."/>
            <person name="Talag J."/>
            <person name="Welchert J."/>
            <person name="Wing R.A."/>
        </authorList>
    </citation>
    <scope>NUCLEOTIDE SEQUENCE [LARGE SCALE GENOMIC DNA]</scope>
    <source>
        <strain evidence="2">cv. OR44</strain>
    </source>
</reference>
<reference evidence="2" key="1">
    <citation type="submission" date="2015-04" db="UniProtKB">
        <authorList>
            <consortium name="EnsemblPlants"/>
        </authorList>
    </citation>
    <scope>IDENTIFICATION</scope>
</reference>
<evidence type="ECO:0000313" key="2">
    <source>
        <dbReference type="EnsemblPlants" id="OMERI02G04160.1"/>
    </source>
</evidence>
<dbReference type="Gramene" id="OMERI02G04160.1">
    <property type="protein sequence ID" value="OMERI02G04160.1"/>
    <property type="gene ID" value="OMERI02G04160"/>
</dbReference>